<dbReference type="SUPFAM" id="SSF52833">
    <property type="entry name" value="Thioredoxin-like"/>
    <property type="match status" value="1"/>
</dbReference>
<keyword evidence="4" id="KW-1185">Reference proteome</keyword>
<dbReference type="Pfam" id="PF25907">
    <property type="entry name" value="DUF7962"/>
    <property type="match status" value="1"/>
</dbReference>
<dbReference type="InterPro" id="IPR004045">
    <property type="entry name" value="Glutathione_S-Trfase_N"/>
</dbReference>
<dbReference type="Gene3D" id="1.20.1050.10">
    <property type="match status" value="1"/>
</dbReference>
<dbReference type="Pfam" id="PF13417">
    <property type="entry name" value="GST_N_3"/>
    <property type="match status" value="1"/>
</dbReference>
<sequence length="373" mass="41478">MSEPTSVVIYRYDASPFSVKVDNVLLLKNVPHHKVNVASLLPRPEITELLGLGYRRIPVLAIGNDVYCDTSLICSTLERRFPATKGYGTIFPPKKQGGSPDTTLIKIYTKSYVDNVVFPLAPPLLPWEKFPEAFIKDRSSMMGPISVPAMATARRRCLNLLSAHLALAEEQLRDGREWLFDTTSPSLADIALHVVYSWVKSFRMPEAQALFDEEKFSNVIKWLSRMNNHVDALRTQFDVPRIKGEEAARAISVSPHEPYDIVGFDAADGARLGFQMGDFVSIAPDDTARKFPAVGKLVGLSLEEFVIETKGKFGIIRCHFPRIGYSRFSAQGFPKQTINVCQSCATSSAQCTCSCVQPVSLLTRPRDVFDVSL</sequence>
<feature type="domain" description="DUF7962" evidence="2">
    <location>
        <begin position="125"/>
        <end position="231"/>
    </location>
</feature>
<accession>A0AA39UCZ0</accession>
<dbReference type="InterPro" id="IPR036249">
    <property type="entry name" value="Thioredoxin-like_sf"/>
</dbReference>
<feature type="domain" description="GST N-terminal" evidence="1">
    <location>
        <begin position="10"/>
        <end position="83"/>
    </location>
</feature>
<gene>
    <name evidence="3" type="ORF">EDD18DRAFT_1294342</name>
</gene>
<reference evidence="3" key="1">
    <citation type="submission" date="2023-06" db="EMBL/GenBank/DDBJ databases">
        <authorList>
            <consortium name="Lawrence Berkeley National Laboratory"/>
            <person name="Ahrendt S."/>
            <person name="Sahu N."/>
            <person name="Indic B."/>
            <person name="Wong-Bajracharya J."/>
            <person name="Merenyi Z."/>
            <person name="Ke H.-M."/>
            <person name="Monk M."/>
            <person name="Kocsube S."/>
            <person name="Drula E."/>
            <person name="Lipzen A."/>
            <person name="Balint B."/>
            <person name="Henrissat B."/>
            <person name="Andreopoulos B."/>
            <person name="Martin F.M."/>
            <person name="Harder C.B."/>
            <person name="Rigling D."/>
            <person name="Ford K.L."/>
            <person name="Foster G.D."/>
            <person name="Pangilinan J."/>
            <person name="Papanicolaou A."/>
            <person name="Barry K."/>
            <person name="LaButti K."/>
            <person name="Viragh M."/>
            <person name="Koriabine M."/>
            <person name="Yan M."/>
            <person name="Riley R."/>
            <person name="Champramary S."/>
            <person name="Plett K.L."/>
            <person name="Tsai I.J."/>
            <person name="Slot J."/>
            <person name="Sipos G."/>
            <person name="Plett J."/>
            <person name="Nagy L.G."/>
            <person name="Grigoriev I.V."/>
        </authorList>
    </citation>
    <scope>NUCLEOTIDE SEQUENCE</scope>
    <source>
        <strain evidence="3">HWK02</strain>
    </source>
</reference>
<evidence type="ECO:0000259" key="2">
    <source>
        <dbReference type="Pfam" id="PF25907"/>
    </source>
</evidence>
<evidence type="ECO:0000313" key="3">
    <source>
        <dbReference type="EMBL" id="KAK0482113.1"/>
    </source>
</evidence>
<dbReference type="AlphaFoldDB" id="A0AA39UCZ0"/>
<evidence type="ECO:0008006" key="5">
    <source>
        <dbReference type="Google" id="ProtNLM"/>
    </source>
</evidence>
<proteinExistence type="predicted"/>
<evidence type="ECO:0000259" key="1">
    <source>
        <dbReference type="Pfam" id="PF13417"/>
    </source>
</evidence>
<dbReference type="Gene3D" id="3.40.30.110">
    <property type="match status" value="1"/>
</dbReference>
<dbReference type="InterPro" id="IPR036282">
    <property type="entry name" value="Glutathione-S-Trfase_C_sf"/>
</dbReference>
<name>A0AA39UCZ0_9AGAR</name>
<evidence type="ECO:0000313" key="4">
    <source>
        <dbReference type="Proteomes" id="UP001175228"/>
    </source>
</evidence>
<comment type="caution">
    <text evidence="3">The sequence shown here is derived from an EMBL/GenBank/DDBJ whole genome shotgun (WGS) entry which is preliminary data.</text>
</comment>
<protein>
    <recommendedName>
        <fullName evidence="5">GST N-terminal domain-containing protein</fullName>
    </recommendedName>
</protein>
<dbReference type="Proteomes" id="UP001175228">
    <property type="component" value="Unassembled WGS sequence"/>
</dbReference>
<organism evidence="3 4">
    <name type="scientific">Armillaria luteobubalina</name>
    <dbReference type="NCBI Taxonomy" id="153913"/>
    <lineage>
        <taxon>Eukaryota</taxon>
        <taxon>Fungi</taxon>
        <taxon>Dikarya</taxon>
        <taxon>Basidiomycota</taxon>
        <taxon>Agaricomycotina</taxon>
        <taxon>Agaricomycetes</taxon>
        <taxon>Agaricomycetidae</taxon>
        <taxon>Agaricales</taxon>
        <taxon>Marasmiineae</taxon>
        <taxon>Physalacriaceae</taxon>
        <taxon>Armillaria</taxon>
    </lineage>
</organism>
<dbReference type="EMBL" id="JAUEPU010000068">
    <property type="protein sequence ID" value="KAK0482113.1"/>
    <property type="molecule type" value="Genomic_DNA"/>
</dbReference>
<dbReference type="InterPro" id="IPR058268">
    <property type="entry name" value="DUF7962"/>
</dbReference>
<dbReference type="SUPFAM" id="SSF47616">
    <property type="entry name" value="GST C-terminal domain-like"/>
    <property type="match status" value="1"/>
</dbReference>